<dbReference type="Pfam" id="PF03992">
    <property type="entry name" value="ABM"/>
    <property type="match status" value="1"/>
</dbReference>
<proteinExistence type="predicted"/>
<dbReference type="InterPro" id="IPR007138">
    <property type="entry name" value="ABM_dom"/>
</dbReference>
<dbReference type="Gene3D" id="3.30.70.100">
    <property type="match status" value="1"/>
</dbReference>
<dbReference type="SUPFAM" id="SSF54909">
    <property type="entry name" value="Dimeric alpha+beta barrel"/>
    <property type="match status" value="1"/>
</dbReference>
<dbReference type="Proteomes" id="UP000238338">
    <property type="component" value="Unassembled WGS sequence"/>
</dbReference>
<sequence length="99" mass="11148">MARLTLTGFLICRSLDEADRVSELLPEHIRLTRAEPGCLKFEVFRSQADPVRFAVSEVFRDRDAFDAHQARAAATIWARGTAGIPRDYTISEDRPEGRG</sequence>
<organism evidence="2 3">
    <name type="scientific">Albidovulum denitrificans</name>
    <dbReference type="NCBI Taxonomy" id="404881"/>
    <lineage>
        <taxon>Bacteria</taxon>
        <taxon>Pseudomonadati</taxon>
        <taxon>Pseudomonadota</taxon>
        <taxon>Alphaproteobacteria</taxon>
        <taxon>Rhodobacterales</taxon>
        <taxon>Paracoccaceae</taxon>
        <taxon>Albidovulum</taxon>
    </lineage>
</organism>
<dbReference type="PROSITE" id="PS51725">
    <property type="entry name" value="ABM"/>
    <property type="match status" value="1"/>
</dbReference>
<keyword evidence="2" id="KW-0560">Oxidoreductase</keyword>
<name>A0A2S8SC40_9RHOB</name>
<keyword evidence="2" id="KW-0503">Monooxygenase</keyword>
<protein>
    <submittedName>
        <fullName evidence="2">Quinol monooxygenase YgiN</fullName>
    </submittedName>
</protein>
<dbReference type="AlphaFoldDB" id="A0A2S8SC40"/>
<evidence type="ECO:0000259" key="1">
    <source>
        <dbReference type="PROSITE" id="PS51725"/>
    </source>
</evidence>
<dbReference type="OrthoDB" id="9797178at2"/>
<keyword evidence="3" id="KW-1185">Reference proteome</keyword>
<dbReference type="InterPro" id="IPR011008">
    <property type="entry name" value="Dimeric_a/b-barrel"/>
</dbReference>
<evidence type="ECO:0000313" key="3">
    <source>
        <dbReference type="Proteomes" id="UP000238338"/>
    </source>
</evidence>
<gene>
    <name evidence="2" type="ORF">LX70_00163</name>
</gene>
<feature type="domain" description="ABM" evidence="1">
    <location>
        <begin position="4"/>
        <end position="97"/>
    </location>
</feature>
<dbReference type="RefSeq" id="WP_105512643.1">
    <property type="nucleotide sequence ID" value="NZ_PVEP01000001.1"/>
</dbReference>
<accession>A0A2S8SC40</accession>
<reference evidence="2 3" key="1">
    <citation type="submission" date="2018-02" db="EMBL/GenBank/DDBJ databases">
        <title>Genomic Encyclopedia of Archaeal and Bacterial Type Strains, Phase II (KMG-II): from individual species to whole genera.</title>
        <authorList>
            <person name="Goeker M."/>
        </authorList>
    </citation>
    <scope>NUCLEOTIDE SEQUENCE [LARGE SCALE GENOMIC DNA]</scope>
    <source>
        <strain evidence="2 3">DSM 18921</strain>
    </source>
</reference>
<evidence type="ECO:0000313" key="2">
    <source>
        <dbReference type="EMBL" id="PQV58352.1"/>
    </source>
</evidence>
<dbReference type="GO" id="GO:0004497">
    <property type="term" value="F:monooxygenase activity"/>
    <property type="evidence" value="ECO:0007669"/>
    <property type="project" value="UniProtKB-KW"/>
</dbReference>
<dbReference type="EMBL" id="PVEP01000001">
    <property type="protein sequence ID" value="PQV58352.1"/>
    <property type="molecule type" value="Genomic_DNA"/>
</dbReference>
<comment type="caution">
    <text evidence="2">The sequence shown here is derived from an EMBL/GenBank/DDBJ whole genome shotgun (WGS) entry which is preliminary data.</text>
</comment>